<proteinExistence type="predicted"/>
<keyword evidence="2" id="KW-0808">Transferase</keyword>
<dbReference type="GO" id="GO:0003968">
    <property type="term" value="F:RNA-directed RNA polymerase activity"/>
    <property type="evidence" value="ECO:0007669"/>
    <property type="project" value="UniProtKB-KW"/>
</dbReference>
<accession>A0A7T1X3U5</accession>
<evidence type="ECO:0000256" key="3">
    <source>
        <dbReference type="ARBA" id="ARBA00022695"/>
    </source>
</evidence>
<evidence type="ECO:0000256" key="2">
    <source>
        <dbReference type="ARBA" id="ARBA00022679"/>
    </source>
</evidence>
<keyword evidence="1 4" id="KW-0696">RNA-directed RNA polymerase</keyword>
<protein>
    <submittedName>
        <fullName evidence="4">RNA-dependent RNA polymerase</fullName>
    </submittedName>
</protein>
<dbReference type="InterPro" id="IPR043502">
    <property type="entry name" value="DNA/RNA_pol_sf"/>
</dbReference>
<name>A0A7T1X3U5_9VIRU</name>
<dbReference type="CDD" id="cd23185">
    <property type="entry name" value="dsRNAv_Picobirnaviridae_RdRp"/>
    <property type="match status" value="1"/>
</dbReference>
<reference evidence="4" key="1">
    <citation type="submission" date="2020-04" db="EMBL/GenBank/DDBJ databases">
        <title>A novel bacterium ('Candidatus Sarcina troglodytae' sp. nov) linked to a protracted, uniformly lethal epizootic among sanctuary western chimpanzees (Pan troglodytes verus) in Sierra Leone.</title>
        <authorList>
            <person name="Owens L.A."/>
            <person name="Colitti B."/>
            <person name="Hirji I."/>
            <person name="Pizarro A."/>
            <person name="Jaffe J.E."/>
            <person name="Moittie S."/>
            <person name="Bishop-Lily K.A."/>
            <person name="Estrella L.A."/>
            <person name="Voegtly L.J."/>
            <person name="Kuhn J.H."/>
            <person name="Suen G."/>
            <person name="Deblois C.L."/>
            <person name="Dunn C.D."/>
            <person name="Juan-Salles C."/>
            <person name="Goldberg T.L."/>
        </authorList>
    </citation>
    <scope>NUCLEOTIDE SEQUENCE</scope>
    <source>
        <strain evidence="4">Chimpanzee1</strain>
    </source>
</reference>
<keyword evidence="3" id="KW-0548">Nucleotidyltransferase</keyword>
<organism evidence="4">
    <name type="scientific">Chimpanzee picobirnavirus</name>
    <dbReference type="NCBI Taxonomy" id="2793985"/>
    <lineage>
        <taxon>Viruses</taxon>
        <taxon>Riboviria</taxon>
        <taxon>Orthornavirae</taxon>
        <taxon>Pisuviricota</taxon>
        <taxon>Duplopiviricetes</taxon>
        <taxon>Durnavirales</taxon>
        <taxon>Picobirnaviridae</taxon>
        <taxon>Orthopicobirnavirus</taxon>
    </lineage>
</organism>
<evidence type="ECO:0000256" key="1">
    <source>
        <dbReference type="ARBA" id="ARBA00022484"/>
    </source>
</evidence>
<dbReference type="EMBL" id="MT350351">
    <property type="protein sequence ID" value="QPP19768.1"/>
    <property type="molecule type" value="Genomic_RNA"/>
</dbReference>
<dbReference type="SUPFAM" id="SSF56672">
    <property type="entry name" value="DNA/RNA polymerases"/>
    <property type="match status" value="1"/>
</dbReference>
<sequence length="517" mass="59682">MKSEPVSSTTLQLIKCNNSLSSYLQNLSRGRLATPRSWLYESEKAESVLQRWIPIMKSANNKSKFGDEFDQFDLKQVEKFGPQGAVPPIDSDACKEVIEPLFSPTKYDDEQALQHLWHDAKRFAEEAFGVRLLTKRPKSFKHVVDDMRARDTLTTNSGFPRFTRRDSVKGDEIQDASSGLAYEYPAIILFRQYNGKLRPVWMFPMSANLIEFSFAQVIQEELQSSKTCKWIRDYLSPWRGFEYVKETLTATWPHPAEIVGGDTTKMDAHMRPAQVRLVFEIVKWLFQREYWPKLYQSLMHICEIPLLYSIEKQYCGVHGLASGSGWTQLTETVLQLFMAWRRGVTGQGIGDDFYWLADMDAKEVVDYLGQYGLPANPTKQSVGTETLTFLQRYFRQGFVSREAGGVFGAYYPTIRALNSLLQPEKFHKPKDWSSDMFCIRNYMILENCVDDPCFEEFCKFVAHGHKDMITFAKKSDTELSRIQKKSRLVPGLNPSFNQEKREKPLSSFASIRFVKEL</sequence>
<evidence type="ECO:0000313" key="4">
    <source>
        <dbReference type="EMBL" id="QPP19768.1"/>
    </source>
</evidence>